<name>A0ABS7K5E3_9BACI</name>
<feature type="domain" description="YtkA-like" evidence="1">
    <location>
        <begin position="24"/>
        <end position="98"/>
    </location>
</feature>
<dbReference type="Pfam" id="PF13115">
    <property type="entry name" value="YtkA"/>
    <property type="match status" value="1"/>
</dbReference>
<dbReference type="InterPro" id="IPR032693">
    <property type="entry name" value="YtkA-like_dom"/>
</dbReference>
<protein>
    <submittedName>
        <fullName evidence="2">FixH family protein</fullName>
    </submittedName>
</protein>
<evidence type="ECO:0000313" key="2">
    <source>
        <dbReference type="EMBL" id="MBY0097489.1"/>
    </source>
</evidence>
<comment type="caution">
    <text evidence="2">The sequence shown here is derived from an EMBL/GenBank/DDBJ whole genome shotgun (WGS) entry which is preliminary data.</text>
</comment>
<reference evidence="2 3" key="1">
    <citation type="submission" date="2020-07" db="EMBL/GenBank/DDBJ databases">
        <title>Fungal Genomes of the International Space Station.</title>
        <authorList>
            <person name="Seuylemezian A."/>
            <person name="Singh N.K."/>
            <person name="Wood J."/>
            <person name="Venkateswaran K."/>
        </authorList>
    </citation>
    <scope>NUCLEOTIDE SEQUENCE [LARGE SCALE GENOMIC DNA]</scope>
    <source>
        <strain evidence="2 3">PL-B2</strain>
    </source>
</reference>
<evidence type="ECO:0000313" key="3">
    <source>
        <dbReference type="Proteomes" id="UP000769780"/>
    </source>
</evidence>
<gene>
    <name evidence="2" type="ORF">H0185_11845</name>
</gene>
<evidence type="ECO:0000259" key="1">
    <source>
        <dbReference type="Pfam" id="PF13115"/>
    </source>
</evidence>
<sequence length="300" mass="34128">MNKWSILGVILLTILLSACSSKPSWEVEITKDPAFLKGKTSTIEIEITEDAKPVNGVEATAQFTMVEMDHGTLEVTLEEDADGKYAGHAEFPMAGKYEAVFFLVKDGQEVEKVIELDVEKAAGVASINGEWITEEDVDFYRFINTLHIEMARETDSEKYSGEELEEAMNYWDSQEEMNNNQNTLVAQIIRLRAMAMLGEEKGHQATEEEVQAEVEKVRSQYEESKAAKRLIAEYGEDKFWKYQEAQYQKIVLTQKVQADVIELVKKDSPEASDQEVRFTAEKKYEELLVSQVDSLEIELL</sequence>
<organism evidence="2 3">
    <name type="scientific">Mesobacillus maritimus</name>
    <dbReference type="NCBI Taxonomy" id="1643336"/>
    <lineage>
        <taxon>Bacteria</taxon>
        <taxon>Bacillati</taxon>
        <taxon>Bacillota</taxon>
        <taxon>Bacilli</taxon>
        <taxon>Bacillales</taxon>
        <taxon>Bacillaceae</taxon>
        <taxon>Mesobacillus</taxon>
    </lineage>
</organism>
<keyword evidence="3" id="KW-1185">Reference proteome</keyword>
<dbReference type="RefSeq" id="WP_221873700.1">
    <property type="nucleotide sequence ID" value="NZ_JACWFH010000012.1"/>
</dbReference>
<dbReference type="PROSITE" id="PS51257">
    <property type="entry name" value="PROKAR_LIPOPROTEIN"/>
    <property type="match status" value="1"/>
</dbReference>
<accession>A0ABS7K5E3</accession>
<dbReference type="EMBL" id="JACWFH010000012">
    <property type="protein sequence ID" value="MBY0097489.1"/>
    <property type="molecule type" value="Genomic_DNA"/>
</dbReference>
<proteinExistence type="predicted"/>
<dbReference type="Proteomes" id="UP000769780">
    <property type="component" value="Unassembled WGS sequence"/>
</dbReference>